<dbReference type="GO" id="GO:0016020">
    <property type="term" value="C:membrane"/>
    <property type="evidence" value="ECO:0007669"/>
    <property type="project" value="UniProtKB-SubCell"/>
</dbReference>
<proteinExistence type="predicted"/>
<evidence type="ECO:0000259" key="8">
    <source>
        <dbReference type="PROSITE" id="PS50221"/>
    </source>
</evidence>
<feature type="signal peptide" evidence="7">
    <location>
        <begin position="1"/>
        <end position="28"/>
    </location>
</feature>
<evidence type="ECO:0000256" key="3">
    <source>
        <dbReference type="ARBA" id="ARBA00022989"/>
    </source>
</evidence>
<name>A0A7I4YML1_HAECO</name>
<dbReference type="Pfam" id="PF01825">
    <property type="entry name" value="GPS"/>
    <property type="match status" value="1"/>
</dbReference>
<dbReference type="InterPro" id="IPR057244">
    <property type="entry name" value="GAIN_B"/>
</dbReference>
<organism evidence="9 10">
    <name type="scientific">Haemonchus contortus</name>
    <name type="common">Barber pole worm</name>
    <dbReference type="NCBI Taxonomy" id="6289"/>
    <lineage>
        <taxon>Eukaryota</taxon>
        <taxon>Metazoa</taxon>
        <taxon>Ecdysozoa</taxon>
        <taxon>Nematoda</taxon>
        <taxon>Chromadorea</taxon>
        <taxon>Rhabditida</taxon>
        <taxon>Rhabditina</taxon>
        <taxon>Rhabditomorpha</taxon>
        <taxon>Strongyloidea</taxon>
        <taxon>Trichostrongylidae</taxon>
        <taxon>Haemonchus</taxon>
    </lineage>
</organism>
<feature type="transmembrane region" description="Helical" evidence="6">
    <location>
        <begin position="716"/>
        <end position="739"/>
    </location>
</feature>
<dbReference type="OMA" id="LLCAGNQ"/>
<dbReference type="Gene3D" id="2.60.40.60">
    <property type="entry name" value="Cadherins"/>
    <property type="match status" value="1"/>
</dbReference>
<dbReference type="OrthoDB" id="5795156at2759"/>
<feature type="transmembrane region" description="Helical" evidence="6">
    <location>
        <begin position="795"/>
        <end position="813"/>
    </location>
</feature>
<evidence type="ECO:0000256" key="2">
    <source>
        <dbReference type="ARBA" id="ARBA00022692"/>
    </source>
</evidence>
<feature type="chain" id="PRO_5029456766" evidence="7">
    <location>
        <begin position="29"/>
        <end position="999"/>
    </location>
</feature>
<feature type="transmembrane region" description="Helical" evidence="6">
    <location>
        <begin position="907"/>
        <end position="931"/>
    </location>
</feature>
<dbReference type="InterPro" id="IPR046338">
    <property type="entry name" value="GAIN_dom_sf"/>
</dbReference>
<evidence type="ECO:0000256" key="1">
    <source>
        <dbReference type="ARBA" id="ARBA00004370"/>
    </source>
</evidence>
<feature type="domain" description="GAIN-B" evidence="8">
    <location>
        <begin position="537"/>
        <end position="673"/>
    </location>
</feature>
<protein>
    <submittedName>
        <fullName evidence="10">GPS domain-containing protein</fullName>
    </submittedName>
</protein>
<dbReference type="SUPFAM" id="SSF49313">
    <property type="entry name" value="Cadherin-like"/>
    <property type="match status" value="1"/>
</dbReference>
<keyword evidence="2 6" id="KW-0812">Transmembrane</keyword>
<evidence type="ECO:0000256" key="5">
    <source>
        <dbReference type="ARBA" id="ARBA00023157"/>
    </source>
</evidence>
<keyword evidence="3 6" id="KW-1133">Transmembrane helix</keyword>
<keyword evidence="9" id="KW-1185">Reference proteome</keyword>
<dbReference type="AlphaFoldDB" id="A0A7I4YML1"/>
<evidence type="ECO:0000256" key="6">
    <source>
        <dbReference type="SAM" id="Phobius"/>
    </source>
</evidence>
<dbReference type="SMART" id="SM00303">
    <property type="entry name" value="GPS"/>
    <property type="match status" value="1"/>
</dbReference>
<feature type="transmembrane region" description="Helical" evidence="6">
    <location>
        <begin position="833"/>
        <end position="857"/>
    </location>
</feature>
<dbReference type="InterPro" id="IPR015919">
    <property type="entry name" value="Cadherin-like_sf"/>
</dbReference>
<feature type="transmembrane region" description="Helical" evidence="6">
    <location>
        <begin position="683"/>
        <end position="704"/>
    </location>
</feature>
<keyword evidence="7" id="KW-0732">Signal</keyword>
<keyword evidence="4 6" id="KW-0472">Membrane</keyword>
<dbReference type="Proteomes" id="UP000025227">
    <property type="component" value="Unplaced"/>
</dbReference>
<evidence type="ECO:0000256" key="7">
    <source>
        <dbReference type="SAM" id="SignalP"/>
    </source>
</evidence>
<sequence length="999" mass="112526">MTDVEQISSGPTMERFLATLFLLTFVISEEVYELRIYDGAKRGTRLTMGVELQRRFETMKNCFGQLETDVDWIEYQSSRNAFYTASSLPAVKPSGDLTGTLHLLCTGNRMHSLDFRVHITHRNHHPPTFSKPDYHFFVPVTLTVGAQVGKMEVHDNDPVIYNSERSLSFTHEQPLFSVQSDGTLILKEELSTQIAFKPIRMEVLAIDYGSPQLFTLANVTIVPVTVSPVRGLRVNVATEGYQIFEWESPSYGHPEKYRLTIARGESMHYEEELDARRTVALTKVAISPSGNFTFKVSALDANGETPSEWQRFTVFQNDLSCDGECSSGGVPLCYYGAFNRLEQFVDSRGAHCQCFHGFIGVGCDKTDNCQPEKTVDSYGGLDWREASANATVQVSCPYNTESDKQKVERACEWNKQLGRAVWARQKEKDKCKPQASVLTHLGMLGTFALNANGVSTIHTVARFIRDLLTVPAFSTDPTIAAHFDQKIAEQAALVIDSVLQIDFDSLQGNTSLAKTEMWSILSEFSTRLPSPFTLVSPDLGLHLKAMQWVKGSENFDTVLGTKCRVKLPVIDSDHVVRSICMANASLFDVINSQNPVLSLKLDSLEHVYFTKMTIMLKPKDFRHNYTCVYFDSAEGGWSTRGIRRIDTNYHGFVKCEANHMGVFSLLPESYFFDDDDAMRDLGVLLPTVTTFISMICSIFLLFMAAVQKNRSVDLALLVYLFFVFMILVVHLVMLVAPQVGDPFALSPSLHLILQFSIISVTATLYLVLSSIRAVLMAHDRAKEEGEKCCTRPCSVIGLGIFLPAVLTFTTYFFSNNYDNNLTRVFERIDWLFLANYLSPTVLFCALCVSYAIWNIYLGSLWRARHRGSSERFLSLAPAVQASLVSIVTLIFLASFVVLFLFRERSSVVAILYSLTQILYCCCAFLFAGYVFRMRYLFEREEDGSTQSLERKRDISRALLDHVDVAKSTTDENQSIKSDSDTYLRMPQNLYDRAPMVSIV</sequence>
<evidence type="ECO:0000256" key="4">
    <source>
        <dbReference type="ARBA" id="ARBA00023136"/>
    </source>
</evidence>
<evidence type="ECO:0000313" key="9">
    <source>
        <dbReference type="Proteomes" id="UP000025227"/>
    </source>
</evidence>
<accession>A0A7I4YML1</accession>
<dbReference type="PROSITE" id="PS50221">
    <property type="entry name" value="GAIN_B"/>
    <property type="match status" value="1"/>
</dbReference>
<comment type="subcellular location">
    <subcellularLocation>
        <location evidence="1">Membrane</location>
    </subcellularLocation>
</comment>
<dbReference type="GO" id="GO:0005509">
    <property type="term" value="F:calcium ion binding"/>
    <property type="evidence" value="ECO:0007669"/>
    <property type="project" value="InterPro"/>
</dbReference>
<keyword evidence="5" id="KW-1015">Disulfide bond</keyword>
<dbReference type="Gene3D" id="2.60.220.50">
    <property type="match status" value="1"/>
</dbReference>
<dbReference type="WBParaSite" id="HCON_00109880-00001">
    <property type="protein sequence ID" value="HCON_00109880-00001"/>
    <property type="gene ID" value="HCON_00109880"/>
</dbReference>
<dbReference type="CDD" id="cd11304">
    <property type="entry name" value="Cadherin_repeat"/>
    <property type="match status" value="1"/>
</dbReference>
<dbReference type="InterPro" id="IPR000203">
    <property type="entry name" value="GPS"/>
</dbReference>
<feature type="transmembrane region" description="Helical" evidence="6">
    <location>
        <begin position="751"/>
        <end position="775"/>
    </location>
</feature>
<feature type="transmembrane region" description="Helical" evidence="6">
    <location>
        <begin position="878"/>
        <end position="901"/>
    </location>
</feature>
<reference evidence="10" key="1">
    <citation type="submission" date="2020-12" db="UniProtKB">
        <authorList>
            <consortium name="WormBaseParasite"/>
        </authorList>
    </citation>
    <scope>IDENTIFICATION</scope>
    <source>
        <strain evidence="10">MHco3</strain>
    </source>
</reference>
<evidence type="ECO:0000313" key="10">
    <source>
        <dbReference type="WBParaSite" id="HCON_00109880-00001"/>
    </source>
</evidence>